<dbReference type="CDD" id="cd09124">
    <property type="entry name" value="PLDc_like_TrmB_middle"/>
    <property type="match status" value="1"/>
</dbReference>
<accession>B8GHK9</accession>
<dbReference type="Pfam" id="PF01978">
    <property type="entry name" value="TrmB"/>
    <property type="match status" value="1"/>
</dbReference>
<organism evidence="2 3">
    <name type="scientific">Methanosphaerula palustris (strain ATCC BAA-1556 / DSM 19958 / E1-9c)</name>
    <dbReference type="NCBI Taxonomy" id="521011"/>
    <lineage>
        <taxon>Archaea</taxon>
        <taxon>Methanobacteriati</taxon>
        <taxon>Methanobacteriota</taxon>
        <taxon>Stenosarchaea group</taxon>
        <taxon>Methanomicrobia</taxon>
        <taxon>Methanomicrobiales</taxon>
        <taxon>Methanoregulaceae</taxon>
        <taxon>Methanosphaerula</taxon>
    </lineage>
</organism>
<protein>
    <submittedName>
        <fullName evidence="2">Transcriptional regulator, TrmB</fullName>
    </submittedName>
</protein>
<evidence type="ECO:0000259" key="1">
    <source>
        <dbReference type="Pfam" id="PF01978"/>
    </source>
</evidence>
<dbReference type="HOGENOM" id="CLU_072493_0_1_2"/>
<proteinExistence type="predicted"/>
<dbReference type="KEGG" id="mpl:Mpal_1280"/>
<dbReference type="InterPro" id="IPR002831">
    <property type="entry name" value="Tscrpt_reg_TrmB_N"/>
</dbReference>
<feature type="domain" description="Transcription regulator TrmB N-terminal" evidence="1">
    <location>
        <begin position="11"/>
        <end position="76"/>
    </location>
</feature>
<dbReference type="Proteomes" id="UP000002457">
    <property type="component" value="Chromosome"/>
</dbReference>
<dbReference type="RefSeq" id="WP_012617933.1">
    <property type="nucleotide sequence ID" value="NC_011832.1"/>
</dbReference>
<name>B8GHK9_METPE</name>
<dbReference type="PANTHER" id="PTHR34293:SF1">
    <property type="entry name" value="HTH-TYPE TRANSCRIPTIONAL REGULATOR TRMBL2"/>
    <property type="match status" value="1"/>
</dbReference>
<evidence type="ECO:0000313" key="2">
    <source>
        <dbReference type="EMBL" id="ACL16614.1"/>
    </source>
</evidence>
<dbReference type="SUPFAM" id="SSF46785">
    <property type="entry name" value="Winged helix' DNA-binding domain"/>
    <property type="match status" value="1"/>
</dbReference>
<dbReference type="GeneID" id="7271140"/>
<dbReference type="InterPro" id="IPR036388">
    <property type="entry name" value="WH-like_DNA-bd_sf"/>
</dbReference>
<sequence length="262" mass="29713">MTIDQKTITLLQTLGLTTYEAKAYAVLAQIGSTTPFTLAEEAGIPRTKIYDTIKRLERQHWITVEKGRPGKITPVCPGDAIGSRKSALLADIDQMANEFTMTYEKRTEAYLPKTNIVRGIGNIAIKTADMMRRARTSLYLFGTLYYPEELEPIKQQLDAAKRRGVILRISSNNPVRTKENILDVRESFSRLTKDFQIAPEPFIRTLTIDSKEMLMMFPMSEEESVDQGNLVALWIENEMVTKAINNAFNIMWANPEWTGNSP</sequence>
<evidence type="ECO:0000313" key="3">
    <source>
        <dbReference type="Proteomes" id="UP000002457"/>
    </source>
</evidence>
<dbReference type="OrthoDB" id="30795at2157"/>
<keyword evidence="3" id="KW-1185">Reference proteome</keyword>
<dbReference type="eggNOG" id="arCOG02037">
    <property type="taxonomic scope" value="Archaea"/>
</dbReference>
<dbReference type="Gene3D" id="1.10.10.10">
    <property type="entry name" value="Winged helix-like DNA-binding domain superfamily/Winged helix DNA-binding domain"/>
    <property type="match status" value="1"/>
</dbReference>
<dbReference type="STRING" id="521011.Mpal_1280"/>
<dbReference type="InterPro" id="IPR051797">
    <property type="entry name" value="TrmB-like"/>
</dbReference>
<dbReference type="InterPro" id="IPR036390">
    <property type="entry name" value="WH_DNA-bd_sf"/>
</dbReference>
<dbReference type="EMBL" id="CP001338">
    <property type="protein sequence ID" value="ACL16614.1"/>
    <property type="molecule type" value="Genomic_DNA"/>
</dbReference>
<dbReference type="PANTHER" id="PTHR34293">
    <property type="entry name" value="HTH-TYPE TRANSCRIPTIONAL REGULATOR TRMBL2"/>
    <property type="match status" value="1"/>
</dbReference>
<reference evidence="2 3" key="1">
    <citation type="journal article" date="2015" name="Genome Announc.">
        <title>Complete Genome Sequence of Methanosphaerula palustris E1-9CT, a Hydrogenotrophic Methanogen Isolated from a Minerotrophic Fen Peatland.</title>
        <authorList>
            <person name="Cadillo-Quiroz H."/>
            <person name="Browne P."/>
            <person name="Kyrpides N."/>
            <person name="Woyke T."/>
            <person name="Goodwin L."/>
            <person name="Detter C."/>
            <person name="Yavitt J.B."/>
            <person name="Zinder S.H."/>
        </authorList>
    </citation>
    <scope>NUCLEOTIDE SEQUENCE [LARGE SCALE GENOMIC DNA]</scope>
    <source>
        <strain evidence="3">ATCC BAA-1556 / DSM 19958 / E1-9c</strain>
    </source>
</reference>
<dbReference type="AlphaFoldDB" id="B8GHK9"/>
<dbReference type="Gene3D" id="3.30.870.10">
    <property type="entry name" value="Endonuclease Chain A"/>
    <property type="match status" value="1"/>
</dbReference>
<gene>
    <name evidence="2" type="ordered locus">Mpal_1280</name>
</gene>